<protein>
    <submittedName>
        <fullName evidence="2">PorV/PorQ family protein</fullName>
    </submittedName>
</protein>
<comment type="caution">
    <text evidence="2">The sequence shown here is derived from an EMBL/GenBank/DDBJ whole genome shotgun (WGS) entry which is preliminary data.</text>
</comment>
<evidence type="ECO:0000256" key="1">
    <source>
        <dbReference type="SAM" id="SignalP"/>
    </source>
</evidence>
<dbReference type="Gene3D" id="2.40.160.60">
    <property type="entry name" value="Outer membrane protein transport protein (OMPP1/FadL/TodX)"/>
    <property type="match status" value="1"/>
</dbReference>
<keyword evidence="1" id="KW-0732">Signal</keyword>
<feature type="chain" id="PRO_5031284762" evidence="1">
    <location>
        <begin position="30"/>
        <end position="381"/>
    </location>
</feature>
<sequence>MLSLSTTQRLGIGLALSAFVLGMAPVARAQSNTPKYSNEFMNLGAGARSLGMGKVQVSLANDATAGYWNPAALTSVANKYDGVLMHAELFSGIVKYDYAAFALPLDEKSALGVTLLRSGVDNIADTRALVNEYGYIDYSKITYFSVANYGLLLSYARQLGPEGLSVGANGKIIYQNVGNFANAYGFGVDVGLQYNHGGWRLGLMARDITTTYNAWSINADQFKATAVPGESLPGHSTEITLPRLVLGAGRQFTLPGQFSALVAADLEATTDGQRNALVSAKPVSVDPRVGVEIGYRKLAFLRGGVGNYQRITNFDQRQMWKGQYSLGAGVAISGLRIDLALSRLDLDANGGTAAQTNSLIVSLGYGLGSRTAGLGGLPSGQ</sequence>
<evidence type="ECO:0000313" key="2">
    <source>
        <dbReference type="EMBL" id="NML65379.1"/>
    </source>
</evidence>
<dbReference type="AlphaFoldDB" id="A0A7Y0ADL2"/>
<dbReference type="Proteomes" id="UP000559626">
    <property type="component" value="Unassembled WGS sequence"/>
</dbReference>
<dbReference type="EMBL" id="JABBGH010000001">
    <property type="protein sequence ID" value="NML65379.1"/>
    <property type="molecule type" value="Genomic_DNA"/>
</dbReference>
<organism evidence="2 3">
    <name type="scientific">Hymenobacter polaris</name>
    <dbReference type="NCBI Taxonomy" id="2682546"/>
    <lineage>
        <taxon>Bacteria</taxon>
        <taxon>Pseudomonadati</taxon>
        <taxon>Bacteroidota</taxon>
        <taxon>Cytophagia</taxon>
        <taxon>Cytophagales</taxon>
        <taxon>Hymenobacteraceae</taxon>
        <taxon>Hymenobacter</taxon>
    </lineage>
</organism>
<feature type="signal peptide" evidence="1">
    <location>
        <begin position="1"/>
        <end position="29"/>
    </location>
</feature>
<accession>A0A7Y0ADL2</accession>
<dbReference type="RefSeq" id="WP_169530635.1">
    <property type="nucleotide sequence ID" value="NZ_JABBGH010000001.1"/>
</dbReference>
<keyword evidence="3" id="KW-1185">Reference proteome</keyword>
<proteinExistence type="predicted"/>
<name>A0A7Y0ADL2_9BACT</name>
<reference evidence="2 3" key="1">
    <citation type="submission" date="2020-04" db="EMBL/GenBank/DDBJ databases">
        <title>Hymenobacter polaris sp. nov., isolated from Arctic soil.</title>
        <authorList>
            <person name="Dahal R.H."/>
        </authorList>
    </citation>
    <scope>NUCLEOTIDE SEQUENCE [LARGE SCALE GENOMIC DNA]</scope>
    <source>
        <strain evidence="2 3">RP-2-7</strain>
    </source>
</reference>
<gene>
    <name evidence="2" type="ORF">HHL22_09205</name>
</gene>
<dbReference type="NCBIfam" id="NF033709">
    <property type="entry name" value="PorV_fam"/>
    <property type="match status" value="1"/>
</dbReference>
<evidence type="ECO:0000313" key="3">
    <source>
        <dbReference type="Proteomes" id="UP000559626"/>
    </source>
</evidence>